<keyword evidence="2" id="KW-1185">Reference proteome</keyword>
<organism evidence="1 2">
    <name type="scientific">Macroventuria anomochaeta</name>
    <dbReference type="NCBI Taxonomy" id="301207"/>
    <lineage>
        <taxon>Eukaryota</taxon>
        <taxon>Fungi</taxon>
        <taxon>Dikarya</taxon>
        <taxon>Ascomycota</taxon>
        <taxon>Pezizomycotina</taxon>
        <taxon>Dothideomycetes</taxon>
        <taxon>Pleosporomycetidae</taxon>
        <taxon>Pleosporales</taxon>
        <taxon>Pleosporineae</taxon>
        <taxon>Didymellaceae</taxon>
        <taxon>Macroventuria</taxon>
    </lineage>
</organism>
<proteinExistence type="predicted"/>
<evidence type="ECO:0000313" key="1">
    <source>
        <dbReference type="EMBL" id="KAF2624258.1"/>
    </source>
</evidence>
<dbReference type="EMBL" id="MU006732">
    <property type="protein sequence ID" value="KAF2624258.1"/>
    <property type="molecule type" value="Genomic_DNA"/>
</dbReference>
<name>A0ACB6RR21_9PLEO</name>
<evidence type="ECO:0000313" key="2">
    <source>
        <dbReference type="Proteomes" id="UP000799754"/>
    </source>
</evidence>
<protein>
    <submittedName>
        <fullName evidence="1">Uncharacterized protein</fullName>
    </submittedName>
</protein>
<dbReference type="Proteomes" id="UP000799754">
    <property type="component" value="Unassembled WGS sequence"/>
</dbReference>
<reference evidence="1" key="1">
    <citation type="journal article" date="2020" name="Stud. Mycol.">
        <title>101 Dothideomycetes genomes: a test case for predicting lifestyles and emergence of pathogens.</title>
        <authorList>
            <person name="Haridas S."/>
            <person name="Albert R."/>
            <person name="Binder M."/>
            <person name="Bloem J."/>
            <person name="Labutti K."/>
            <person name="Salamov A."/>
            <person name="Andreopoulos B."/>
            <person name="Baker S."/>
            <person name="Barry K."/>
            <person name="Bills G."/>
            <person name="Bluhm B."/>
            <person name="Cannon C."/>
            <person name="Castanera R."/>
            <person name="Culley D."/>
            <person name="Daum C."/>
            <person name="Ezra D."/>
            <person name="Gonzalez J."/>
            <person name="Henrissat B."/>
            <person name="Kuo A."/>
            <person name="Liang C."/>
            <person name="Lipzen A."/>
            <person name="Lutzoni F."/>
            <person name="Magnuson J."/>
            <person name="Mondo S."/>
            <person name="Nolan M."/>
            <person name="Ohm R."/>
            <person name="Pangilinan J."/>
            <person name="Park H.-J."/>
            <person name="Ramirez L."/>
            <person name="Alfaro M."/>
            <person name="Sun H."/>
            <person name="Tritt A."/>
            <person name="Yoshinaga Y."/>
            <person name="Zwiers L.-H."/>
            <person name="Turgeon B."/>
            <person name="Goodwin S."/>
            <person name="Spatafora J."/>
            <person name="Crous P."/>
            <person name="Grigoriev I."/>
        </authorList>
    </citation>
    <scope>NUCLEOTIDE SEQUENCE</scope>
    <source>
        <strain evidence="1">CBS 525.71</strain>
    </source>
</reference>
<gene>
    <name evidence="1" type="ORF">BU25DRAFT_424335</name>
</gene>
<accession>A0ACB6RR21</accession>
<sequence length="159" mass="17968">MKTVCVMELNHEVARKPALLFRSNSSPPQQQLLLANLKPQIWHHEVSLLQFSQAHVDIALRTFSSKHNVRASGHIRLSALPSVNSYTRASNEATTTETVNKTALRERVQELEGASETKKKELDAAKQVHDKDHQTQVNFKPTGKHRMPQNSTPNPRRPP</sequence>
<comment type="caution">
    <text evidence="1">The sequence shown here is derived from an EMBL/GenBank/DDBJ whole genome shotgun (WGS) entry which is preliminary data.</text>
</comment>